<evidence type="ECO:0000259" key="3">
    <source>
        <dbReference type="PROSITE" id="PS51371"/>
    </source>
</evidence>
<dbReference type="AlphaFoldDB" id="A0A1X1WRV3"/>
<gene>
    <name evidence="4" type="ORF">AWC12_11345</name>
</gene>
<dbReference type="InterPro" id="IPR051257">
    <property type="entry name" value="Diverse_CBS-Domain"/>
</dbReference>
<dbReference type="PANTHER" id="PTHR43080:SF2">
    <property type="entry name" value="CBS DOMAIN-CONTAINING PROTEIN"/>
    <property type="match status" value="1"/>
</dbReference>
<keyword evidence="4" id="KW-0418">Kinase</keyword>
<comment type="caution">
    <text evidence="4">The sequence shown here is derived from an EMBL/GenBank/DDBJ whole genome shotgun (WGS) entry which is preliminary data.</text>
</comment>
<protein>
    <submittedName>
        <fullName evidence="4">Histidine kinase</fullName>
    </submittedName>
</protein>
<dbReference type="SMART" id="SM00116">
    <property type="entry name" value="CBS"/>
    <property type="match status" value="2"/>
</dbReference>
<proteinExistence type="predicted"/>
<feature type="domain" description="CBS" evidence="3">
    <location>
        <begin position="8"/>
        <end position="66"/>
    </location>
</feature>
<reference evidence="4 5" key="1">
    <citation type="submission" date="2016-01" db="EMBL/GenBank/DDBJ databases">
        <title>The new phylogeny of the genus Mycobacterium.</title>
        <authorList>
            <person name="Tarcisio F."/>
            <person name="Conor M."/>
            <person name="Antonella G."/>
            <person name="Elisabetta G."/>
            <person name="Giulia F.S."/>
            <person name="Sara T."/>
            <person name="Anna F."/>
            <person name="Clotilde B."/>
            <person name="Roberto B."/>
            <person name="Veronica D.S."/>
            <person name="Fabio R."/>
            <person name="Monica P."/>
            <person name="Olivier J."/>
            <person name="Enrico T."/>
            <person name="Nicola S."/>
        </authorList>
    </citation>
    <scope>NUCLEOTIDE SEQUENCE [LARGE SCALE GENOMIC DNA]</scope>
    <source>
        <strain evidence="4 5">DSM 45541</strain>
    </source>
</reference>
<dbReference type="InterPro" id="IPR000644">
    <property type="entry name" value="CBS_dom"/>
</dbReference>
<evidence type="ECO:0000256" key="1">
    <source>
        <dbReference type="ARBA" id="ARBA00023122"/>
    </source>
</evidence>
<dbReference type="GO" id="GO:0016301">
    <property type="term" value="F:kinase activity"/>
    <property type="evidence" value="ECO:0007669"/>
    <property type="project" value="UniProtKB-KW"/>
</dbReference>
<name>A0A1X1WRV3_MYCIR</name>
<dbReference type="Proteomes" id="UP000193622">
    <property type="component" value="Unassembled WGS sequence"/>
</dbReference>
<dbReference type="PROSITE" id="PS51371">
    <property type="entry name" value="CBS"/>
    <property type="match status" value="2"/>
</dbReference>
<organism evidence="4 5">
    <name type="scientific">Mycolicibacterium iranicum</name>
    <name type="common">Mycobacterium iranicum</name>
    <dbReference type="NCBI Taxonomy" id="912594"/>
    <lineage>
        <taxon>Bacteria</taxon>
        <taxon>Bacillati</taxon>
        <taxon>Actinomycetota</taxon>
        <taxon>Actinomycetes</taxon>
        <taxon>Mycobacteriales</taxon>
        <taxon>Mycobacteriaceae</taxon>
        <taxon>Mycolicibacterium</taxon>
    </lineage>
</organism>
<dbReference type="EMBL" id="LQPC01000027">
    <property type="protein sequence ID" value="ORV89253.1"/>
    <property type="molecule type" value="Genomic_DNA"/>
</dbReference>
<evidence type="ECO:0000313" key="5">
    <source>
        <dbReference type="Proteomes" id="UP000193622"/>
    </source>
</evidence>
<accession>A0A1X1WRV3</accession>
<sequence>MRISDVLRSKGATVATITPETSVAGLLTELSVHNIGAMVVVSPDGLLGIVSERDVVRKLHEMGADLLCRPVSEIMTALVATCSPEDSVDSLSVLMTTNRVRHVPVVVDGRLAGIVSIGDVVKTRMEELEREHEQLQAYITQG</sequence>
<dbReference type="Pfam" id="PF00571">
    <property type="entry name" value="CBS"/>
    <property type="match status" value="2"/>
</dbReference>
<evidence type="ECO:0000313" key="4">
    <source>
        <dbReference type="EMBL" id="ORV89253.1"/>
    </source>
</evidence>
<keyword evidence="1 2" id="KW-0129">CBS domain</keyword>
<keyword evidence="4" id="KW-0808">Transferase</keyword>
<dbReference type="SUPFAM" id="SSF54631">
    <property type="entry name" value="CBS-domain pair"/>
    <property type="match status" value="1"/>
</dbReference>
<dbReference type="CDD" id="cd04623">
    <property type="entry name" value="CBS_pair_bac_euk"/>
    <property type="match status" value="1"/>
</dbReference>
<evidence type="ECO:0000256" key="2">
    <source>
        <dbReference type="PROSITE-ProRule" id="PRU00703"/>
    </source>
</evidence>
<dbReference type="RefSeq" id="WP_085174195.1">
    <property type="nucleotide sequence ID" value="NZ_LQPC01000027.1"/>
</dbReference>
<dbReference type="PANTHER" id="PTHR43080">
    <property type="entry name" value="CBS DOMAIN-CONTAINING PROTEIN CBSX3, MITOCHONDRIAL"/>
    <property type="match status" value="1"/>
</dbReference>
<feature type="domain" description="CBS" evidence="3">
    <location>
        <begin position="75"/>
        <end position="130"/>
    </location>
</feature>
<dbReference type="InterPro" id="IPR044725">
    <property type="entry name" value="CBSX3_CBS_dom"/>
</dbReference>
<dbReference type="Gene3D" id="3.10.580.10">
    <property type="entry name" value="CBS-domain"/>
    <property type="match status" value="1"/>
</dbReference>
<dbReference type="InterPro" id="IPR046342">
    <property type="entry name" value="CBS_dom_sf"/>
</dbReference>